<dbReference type="GO" id="GO:0005737">
    <property type="term" value="C:cytoplasm"/>
    <property type="evidence" value="ECO:0007669"/>
    <property type="project" value="TreeGrafter"/>
</dbReference>
<dbReference type="GO" id="GO:0006508">
    <property type="term" value="P:proteolysis"/>
    <property type="evidence" value="ECO:0007669"/>
    <property type="project" value="InterPro"/>
</dbReference>
<dbReference type="InterPro" id="IPR050452">
    <property type="entry name" value="Metacaspase"/>
</dbReference>
<reference evidence="3 4" key="1">
    <citation type="submission" date="2014-04" db="EMBL/GenBank/DDBJ databases">
        <authorList>
            <consortium name="DOE Joint Genome Institute"/>
            <person name="Kuo A."/>
            <person name="Gay G."/>
            <person name="Dore J."/>
            <person name="Kohler A."/>
            <person name="Nagy L.G."/>
            <person name="Floudas D."/>
            <person name="Copeland A."/>
            <person name="Barry K.W."/>
            <person name="Cichocki N."/>
            <person name="Veneault-Fourrey C."/>
            <person name="LaButti K."/>
            <person name="Lindquist E.A."/>
            <person name="Lipzen A."/>
            <person name="Lundell T."/>
            <person name="Morin E."/>
            <person name="Murat C."/>
            <person name="Sun H."/>
            <person name="Tunlid A."/>
            <person name="Henrissat B."/>
            <person name="Grigoriev I.V."/>
            <person name="Hibbett D.S."/>
            <person name="Martin F."/>
            <person name="Nordberg H.P."/>
            <person name="Cantor M.N."/>
            <person name="Hua S.X."/>
        </authorList>
    </citation>
    <scope>NUCLEOTIDE SEQUENCE [LARGE SCALE GENOMIC DNA]</scope>
    <source>
        <strain evidence="4">h7</strain>
    </source>
</reference>
<protein>
    <recommendedName>
        <fullName evidence="2">Peptidase C14 caspase domain-containing protein</fullName>
    </recommendedName>
</protein>
<dbReference type="PANTHER" id="PTHR48104:SF30">
    <property type="entry name" value="METACASPASE-1"/>
    <property type="match status" value="1"/>
</dbReference>
<organism evidence="3 4">
    <name type="scientific">Hebeloma cylindrosporum</name>
    <dbReference type="NCBI Taxonomy" id="76867"/>
    <lineage>
        <taxon>Eukaryota</taxon>
        <taxon>Fungi</taxon>
        <taxon>Dikarya</taxon>
        <taxon>Basidiomycota</taxon>
        <taxon>Agaricomycotina</taxon>
        <taxon>Agaricomycetes</taxon>
        <taxon>Agaricomycetidae</taxon>
        <taxon>Agaricales</taxon>
        <taxon>Agaricineae</taxon>
        <taxon>Hymenogastraceae</taxon>
        <taxon>Hebeloma</taxon>
    </lineage>
</organism>
<evidence type="ECO:0000313" key="4">
    <source>
        <dbReference type="Proteomes" id="UP000053424"/>
    </source>
</evidence>
<feature type="non-terminal residue" evidence="3">
    <location>
        <position position="1"/>
    </location>
</feature>
<comment type="similarity">
    <text evidence="1">Belongs to the peptidase C14B family.</text>
</comment>
<dbReference type="PANTHER" id="PTHR48104">
    <property type="entry name" value="METACASPASE-4"/>
    <property type="match status" value="1"/>
</dbReference>
<dbReference type="HOGENOM" id="CLU_1232440_0_0_1"/>
<dbReference type="Gene3D" id="3.40.50.12660">
    <property type="match status" value="2"/>
</dbReference>
<dbReference type="AlphaFoldDB" id="A0A0C2Y8T0"/>
<dbReference type="OrthoDB" id="3223806at2759"/>
<sequence>MTNSTRRWGVVRVFAGFTGKMILLACRTSERKRKALLIGINYGLQLRYPQRDTKEMCALLKEKFEFLDEDIIILTDDAEAGPSLQPTRDNIVTLVIWMRFPFVRLTVRQMREVGQFIIPGQDNTDYVLFYSGHSDQYDDLDGDKSVEEDGKKEYIIPVDAKKDAKGVELPESVIYDTFLHEKIIAPLNDKKGCHLFAVFDSCHSATLLNLRHHRCNRVGTLTSAG</sequence>
<dbReference type="Pfam" id="PF00656">
    <property type="entry name" value="Peptidase_C14"/>
    <property type="match status" value="1"/>
</dbReference>
<proteinExistence type="inferred from homology"/>
<feature type="domain" description="Peptidase C14 caspase" evidence="2">
    <location>
        <begin position="32"/>
        <end position="205"/>
    </location>
</feature>
<evidence type="ECO:0000259" key="2">
    <source>
        <dbReference type="Pfam" id="PF00656"/>
    </source>
</evidence>
<accession>A0A0C2Y8T0</accession>
<keyword evidence="4" id="KW-1185">Reference proteome</keyword>
<reference evidence="4" key="2">
    <citation type="submission" date="2015-01" db="EMBL/GenBank/DDBJ databases">
        <title>Evolutionary Origins and Diversification of the Mycorrhizal Mutualists.</title>
        <authorList>
            <consortium name="DOE Joint Genome Institute"/>
            <consortium name="Mycorrhizal Genomics Consortium"/>
            <person name="Kohler A."/>
            <person name="Kuo A."/>
            <person name="Nagy L.G."/>
            <person name="Floudas D."/>
            <person name="Copeland A."/>
            <person name="Barry K.W."/>
            <person name="Cichocki N."/>
            <person name="Veneault-Fourrey C."/>
            <person name="LaButti K."/>
            <person name="Lindquist E.A."/>
            <person name="Lipzen A."/>
            <person name="Lundell T."/>
            <person name="Morin E."/>
            <person name="Murat C."/>
            <person name="Riley R."/>
            <person name="Ohm R."/>
            <person name="Sun H."/>
            <person name="Tunlid A."/>
            <person name="Henrissat B."/>
            <person name="Grigoriev I.V."/>
            <person name="Hibbett D.S."/>
            <person name="Martin F."/>
        </authorList>
    </citation>
    <scope>NUCLEOTIDE SEQUENCE [LARGE SCALE GENOMIC DNA]</scope>
    <source>
        <strain evidence="4">h7</strain>
    </source>
</reference>
<dbReference type="GO" id="GO:0004197">
    <property type="term" value="F:cysteine-type endopeptidase activity"/>
    <property type="evidence" value="ECO:0007669"/>
    <property type="project" value="InterPro"/>
</dbReference>
<evidence type="ECO:0000313" key="3">
    <source>
        <dbReference type="EMBL" id="KIM46233.1"/>
    </source>
</evidence>
<gene>
    <name evidence="3" type="ORF">M413DRAFT_441309</name>
</gene>
<evidence type="ECO:0000256" key="1">
    <source>
        <dbReference type="ARBA" id="ARBA00009005"/>
    </source>
</evidence>
<dbReference type="Proteomes" id="UP000053424">
    <property type="component" value="Unassembled WGS sequence"/>
</dbReference>
<name>A0A0C2Y8T0_HEBCY</name>
<dbReference type="InterPro" id="IPR011600">
    <property type="entry name" value="Pept_C14_caspase"/>
</dbReference>
<dbReference type="EMBL" id="KN831771">
    <property type="protein sequence ID" value="KIM46233.1"/>
    <property type="molecule type" value="Genomic_DNA"/>
</dbReference>